<organism evidence="9 10">
    <name type="scientific">Corynebacterium heidelbergense</name>
    <dbReference type="NCBI Taxonomy" id="2055947"/>
    <lineage>
        <taxon>Bacteria</taxon>
        <taxon>Bacillati</taxon>
        <taxon>Actinomycetota</taxon>
        <taxon>Actinomycetes</taxon>
        <taxon>Mycobacteriales</taxon>
        <taxon>Corynebacteriaceae</taxon>
        <taxon>Corynebacterium</taxon>
    </lineage>
</organism>
<evidence type="ECO:0000313" key="10">
    <source>
        <dbReference type="Proteomes" id="UP000251047"/>
    </source>
</evidence>
<evidence type="ECO:0000256" key="1">
    <source>
        <dbReference type="ARBA" id="ARBA00004651"/>
    </source>
</evidence>
<evidence type="ECO:0000256" key="2">
    <source>
        <dbReference type="ARBA" id="ARBA00022475"/>
    </source>
</evidence>
<dbReference type="InterPro" id="IPR051791">
    <property type="entry name" value="Pra-immunoreactive"/>
</dbReference>
<evidence type="ECO:0000256" key="4">
    <source>
        <dbReference type="ARBA" id="ARBA00022989"/>
    </source>
</evidence>
<evidence type="ECO:0000256" key="3">
    <source>
        <dbReference type="ARBA" id="ARBA00022692"/>
    </source>
</evidence>
<dbReference type="GO" id="GO:0005886">
    <property type="term" value="C:plasma membrane"/>
    <property type="evidence" value="ECO:0007669"/>
    <property type="project" value="UniProtKB-SubCell"/>
</dbReference>
<keyword evidence="2" id="KW-1003">Cell membrane</keyword>
<protein>
    <recommendedName>
        <fullName evidence="8">RDD domain-containing protein</fullName>
    </recommendedName>
</protein>
<dbReference type="InterPro" id="IPR010432">
    <property type="entry name" value="RDD"/>
</dbReference>
<name>A0A364VBJ0_9CORY</name>
<dbReference type="AlphaFoldDB" id="A0A364VBJ0"/>
<gene>
    <name evidence="9" type="ORF">CWC39_05575</name>
</gene>
<feature type="transmembrane region" description="Helical" evidence="7">
    <location>
        <begin position="130"/>
        <end position="154"/>
    </location>
</feature>
<feature type="domain" description="RDD" evidence="8">
    <location>
        <begin position="88"/>
        <end position="236"/>
    </location>
</feature>
<feature type="region of interest" description="Disordered" evidence="6">
    <location>
        <begin position="22"/>
        <end position="87"/>
    </location>
</feature>
<accession>A0A364VBJ0</accession>
<evidence type="ECO:0000313" key="9">
    <source>
        <dbReference type="EMBL" id="RAV33984.1"/>
    </source>
</evidence>
<feature type="transmembrane region" description="Helical" evidence="7">
    <location>
        <begin position="94"/>
        <end position="118"/>
    </location>
</feature>
<proteinExistence type="predicted"/>
<comment type="subcellular location">
    <subcellularLocation>
        <location evidence="1">Cell membrane</location>
        <topology evidence="1">Multi-pass membrane protein</topology>
    </subcellularLocation>
</comment>
<dbReference type="EMBL" id="PHQP01000034">
    <property type="protein sequence ID" value="RAV33984.1"/>
    <property type="molecule type" value="Genomic_DNA"/>
</dbReference>
<dbReference type="PANTHER" id="PTHR36115">
    <property type="entry name" value="PROLINE-RICH ANTIGEN HOMOLOG-RELATED"/>
    <property type="match status" value="1"/>
</dbReference>
<evidence type="ECO:0000256" key="5">
    <source>
        <dbReference type="ARBA" id="ARBA00023136"/>
    </source>
</evidence>
<evidence type="ECO:0000256" key="7">
    <source>
        <dbReference type="SAM" id="Phobius"/>
    </source>
</evidence>
<keyword evidence="5 7" id="KW-0472">Membrane</keyword>
<keyword evidence="3 7" id="KW-0812">Transmembrane</keyword>
<dbReference type="Pfam" id="PF06271">
    <property type="entry name" value="RDD"/>
    <property type="match status" value="1"/>
</dbReference>
<keyword evidence="4 7" id="KW-1133">Transmembrane helix</keyword>
<dbReference type="Proteomes" id="UP000251047">
    <property type="component" value="Unassembled WGS sequence"/>
</dbReference>
<evidence type="ECO:0000256" key="6">
    <source>
        <dbReference type="SAM" id="MobiDB-lite"/>
    </source>
</evidence>
<reference evidence="9 10" key="1">
    <citation type="journal article" date="2018" name="Syst. Appl. Microbiol.">
        <title>Corynebacterium heidelbergense sp. nov., isolated from the preen glands of Egyptian geese (Alopochen aegyptiacus).</title>
        <authorList>
            <person name="Braun M.S."/>
            <person name="Wang E."/>
            <person name="Zimmermann S."/>
            <person name="Wink M."/>
        </authorList>
    </citation>
    <scope>NUCLEOTIDE SEQUENCE [LARGE SCALE GENOMIC DNA]</scope>
    <source>
        <strain evidence="9 10">DSM 104638</strain>
    </source>
</reference>
<evidence type="ECO:0000259" key="8">
    <source>
        <dbReference type="Pfam" id="PF06271"/>
    </source>
</evidence>
<comment type="caution">
    <text evidence="9">The sequence shown here is derived from an EMBL/GenBank/DDBJ whole genome shotgun (WGS) entry which is preliminary data.</text>
</comment>
<sequence>MELLGSDSPFRALFSFQQGTPVTNYQAGQGSAHEPEPNSTEHLGPMPAPYPTSNPQPGDNLNPYGLPQQQEGFLPTGEGPREATPPPASAWRRFWGLCIDGLVQFAILGLSILCGVLATPDPDGRDPEDTTSLLLVIAPIFIASILGFLLWLLYRVGMESRFGASLGKMALGMRVQHLEGRRLTFGEAAKRNLWFTSSFASFIPGGSLLPLILEIVAGTQISRDPRGQHFADRWAGAIVIRK</sequence>
<dbReference type="PANTHER" id="PTHR36115:SF4">
    <property type="entry name" value="MEMBRANE PROTEIN"/>
    <property type="match status" value="1"/>
</dbReference>